<sequence>MGEGGALKGHMARALRQVRRYLAQVDAVVEVADARAPFTSRSPQLAELVGDRLHLLVLSRGDLADPQVTRAWMDWWRGRGLEPLVGEGPADPRLVSRLRRRLAQAPAAFKPRVIVVGLPNVGKSTLLNGLAGRRRARVGAQPGVTRGRQWVDVGAFWLLDTPGVLPPRLGGTRRLVLGALGLVGPEVAGAEEVAAFLIERLGDHPAFQAALDRWATAARAAVRPADDDPDRSAGAVPAAGAAAGRRGTARPRGRPAVEAVLEQLARRRGLLGPGGRPDLHRAAAVFVAAFRAGELGRFSLERPDAVAGPSPADEPGSGAGDPVSSSE</sequence>
<dbReference type="PRINTS" id="PR00326">
    <property type="entry name" value="GTP1OBG"/>
</dbReference>
<dbReference type="PANTHER" id="PTHR45782">
    <property type="entry name" value="MITOCHONDRIAL RIBOSOME-ASSOCIATED GTPASE 1"/>
    <property type="match status" value="1"/>
</dbReference>
<dbReference type="InterPro" id="IPR006073">
    <property type="entry name" value="GTP-bd"/>
</dbReference>
<proteinExistence type="inferred from homology"/>
<dbReference type="EMBL" id="CP132508">
    <property type="protein sequence ID" value="WPD19956.1"/>
    <property type="molecule type" value="Genomic_DNA"/>
</dbReference>
<dbReference type="Pfam" id="PF01926">
    <property type="entry name" value="MMR_HSR1"/>
    <property type="match status" value="1"/>
</dbReference>
<feature type="region of interest" description="Disordered" evidence="5">
    <location>
        <begin position="301"/>
        <end position="327"/>
    </location>
</feature>
<dbReference type="CDD" id="cd01856">
    <property type="entry name" value="YlqF"/>
    <property type="match status" value="1"/>
</dbReference>
<dbReference type="InterPro" id="IPR023179">
    <property type="entry name" value="GTP-bd_ortho_bundle_sf"/>
</dbReference>
<keyword evidence="2 4" id="KW-0547">Nucleotide-binding</keyword>
<keyword evidence="8" id="KW-1185">Reference proteome</keyword>
<gene>
    <name evidence="7" type="ORF">Q5761_04730</name>
</gene>
<dbReference type="InterPro" id="IPR016478">
    <property type="entry name" value="GTPase_MTG1"/>
</dbReference>
<dbReference type="PIRSF" id="PIRSF006230">
    <property type="entry name" value="MG442"/>
    <property type="match status" value="1"/>
</dbReference>
<dbReference type="Gene3D" id="1.10.1580.10">
    <property type="match status" value="1"/>
</dbReference>
<dbReference type="PANTHER" id="PTHR45782:SF4">
    <property type="entry name" value="MITOCHONDRIAL RIBOSOME-ASSOCIATED GTPASE 1"/>
    <property type="match status" value="1"/>
</dbReference>
<evidence type="ECO:0000256" key="1">
    <source>
        <dbReference type="ARBA" id="ARBA00014898"/>
    </source>
</evidence>
<dbReference type="SUPFAM" id="SSF52540">
    <property type="entry name" value="P-loop containing nucleoside triphosphate hydrolases"/>
    <property type="match status" value="1"/>
</dbReference>
<dbReference type="Proteomes" id="UP001304683">
    <property type="component" value="Chromosome"/>
</dbReference>
<evidence type="ECO:0000256" key="2">
    <source>
        <dbReference type="ARBA" id="ARBA00022741"/>
    </source>
</evidence>
<reference evidence="7 8" key="1">
    <citation type="submission" date="2023-08" db="EMBL/GenBank/DDBJ databases">
        <title>Genome sequence of Thermaerobacter compostii strain Ins1, a spore-forming filamentous bacterium isolated from a deep geothermal reservoir.</title>
        <authorList>
            <person name="Bregnard D."/>
            <person name="Gonzalez D."/>
            <person name="Junier P."/>
        </authorList>
    </citation>
    <scope>NUCLEOTIDE SEQUENCE [LARGE SCALE GENOMIC DNA]</scope>
    <source>
        <strain evidence="7 8">Ins1</strain>
    </source>
</reference>
<evidence type="ECO:0000256" key="4">
    <source>
        <dbReference type="PIRNR" id="PIRNR006230"/>
    </source>
</evidence>
<dbReference type="Gene3D" id="3.40.50.300">
    <property type="entry name" value="P-loop containing nucleotide triphosphate hydrolases"/>
    <property type="match status" value="1"/>
</dbReference>
<accession>A0ABZ0QRE9</accession>
<protein>
    <recommendedName>
        <fullName evidence="1 4">Ribosome biogenesis GTPase A</fullName>
    </recommendedName>
</protein>
<comment type="similarity">
    <text evidence="4">Belongs to the TRAFAC class YlqF/YawG GTPase family. MTG1 subfamily.</text>
</comment>
<evidence type="ECO:0000256" key="5">
    <source>
        <dbReference type="SAM" id="MobiDB-lite"/>
    </source>
</evidence>
<evidence type="ECO:0000259" key="6">
    <source>
        <dbReference type="Pfam" id="PF01926"/>
    </source>
</evidence>
<dbReference type="InterPro" id="IPR027417">
    <property type="entry name" value="P-loop_NTPase"/>
</dbReference>
<organism evidence="7 8">
    <name type="scientific">Thermaerobacter composti</name>
    <dbReference type="NCBI Taxonomy" id="554949"/>
    <lineage>
        <taxon>Bacteria</taxon>
        <taxon>Bacillati</taxon>
        <taxon>Bacillota</taxon>
        <taxon>Clostridia</taxon>
        <taxon>Eubacteriales</taxon>
        <taxon>Clostridiales Family XVII. Incertae Sedis</taxon>
        <taxon>Thermaerobacter</taxon>
    </lineage>
</organism>
<evidence type="ECO:0000256" key="3">
    <source>
        <dbReference type="ARBA" id="ARBA00023134"/>
    </source>
</evidence>
<name>A0ABZ0QRE9_9FIRM</name>
<feature type="compositionally biased region" description="Low complexity" evidence="5">
    <location>
        <begin position="232"/>
        <end position="246"/>
    </location>
</feature>
<evidence type="ECO:0000313" key="7">
    <source>
        <dbReference type="EMBL" id="WPD19956.1"/>
    </source>
</evidence>
<keyword evidence="4" id="KW-0963">Cytoplasm</keyword>
<feature type="region of interest" description="Disordered" evidence="5">
    <location>
        <begin position="223"/>
        <end position="254"/>
    </location>
</feature>
<evidence type="ECO:0000313" key="8">
    <source>
        <dbReference type="Proteomes" id="UP001304683"/>
    </source>
</evidence>
<comment type="subcellular location">
    <subcellularLocation>
        <location evidence="4">Cytoplasm</location>
    </subcellularLocation>
</comment>
<feature type="domain" description="G" evidence="6">
    <location>
        <begin position="112"/>
        <end position="166"/>
    </location>
</feature>
<dbReference type="RefSeq" id="WP_318751376.1">
    <property type="nucleotide sequence ID" value="NZ_CP132508.1"/>
</dbReference>
<comment type="function">
    <text evidence="4">Required for a late step of 50S ribosomal subunit assembly. Has GTPase activity.</text>
</comment>
<keyword evidence="3 4" id="KW-0342">GTP-binding</keyword>